<organism evidence="1 2">
    <name type="scientific">Ambrosia artemisiifolia</name>
    <name type="common">Common ragweed</name>
    <dbReference type="NCBI Taxonomy" id="4212"/>
    <lineage>
        <taxon>Eukaryota</taxon>
        <taxon>Viridiplantae</taxon>
        <taxon>Streptophyta</taxon>
        <taxon>Embryophyta</taxon>
        <taxon>Tracheophyta</taxon>
        <taxon>Spermatophyta</taxon>
        <taxon>Magnoliopsida</taxon>
        <taxon>eudicotyledons</taxon>
        <taxon>Gunneridae</taxon>
        <taxon>Pentapetalae</taxon>
        <taxon>asterids</taxon>
        <taxon>campanulids</taxon>
        <taxon>Asterales</taxon>
        <taxon>Asteraceae</taxon>
        <taxon>Asteroideae</taxon>
        <taxon>Heliantheae alliance</taxon>
        <taxon>Heliantheae</taxon>
        <taxon>Ambrosia</taxon>
    </lineage>
</organism>
<sequence>MHLNVVKVSLDGLKLRFFINQAITYKLQKLS</sequence>
<comment type="caution">
    <text evidence="1">The sequence shown here is derived from an EMBL/GenBank/DDBJ whole genome shotgun (WGS) entry which is preliminary data.</text>
</comment>
<reference evidence="1" key="1">
    <citation type="submission" date="2022-06" db="EMBL/GenBank/DDBJ databases">
        <title>Uncovering the hologenomic basis of an extraordinary plant invasion.</title>
        <authorList>
            <person name="Bieker V.C."/>
            <person name="Martin M.D."/>
            <person name="Gilbert T."/>
            <person name="Hodgins K."/>
            <person name="Battlay P."/>
            <person name="Petersen B."/>
            <person name="Wilson J."/>
        </authorList>
    </citation>
    <scope>NUCLEOTIDE SEQUENCE</scope>
    <source>
        <strain evidence="1">AA19_3_7</strain>
        <tissue evidence="1">Leaf</tissue>
    </source>
</reference>
<accession>A0AAD5C189</accession>
<evidence type="ECO:0000313" key="1">
    <source>
        <dbReference type="EMBL" id="KAI7733095.1"/>
    </source>
</evidence>
<name>A0AAD5C189_AMBAR</name>
<dbReference type="EMBL" id="JAMZMK010010091">
    <property type="protein sequence ID" value="KAI7733095.1"/>
    <property type="molecule type" value="Genomic_DNA"/>
</dbReference>
<protein>
    <submittedName>
        <fullName evidence="1">Uncharacterized protein</fullName>
    </submittedName>
</protein>
<gene>
    <name evidence="1" type="ORF">M8C21_010373</name>
</gene>
<dbReference type="Proteomes" id="UP001206925">
    <property type="component" value="Unassembled WGS sequence"/>
</dbReference>
<keyword evidence="2" id="KW-1185">Reference proteome</keyword>
<proteinExistence type="predicted"/>
<evidence type="ECO:0000313" key="2">
    <source>
        <dbReference type="Proteomes" id="UP001206925"/>
    </source>
</evidence>
<dbReference type="AlphaFoldDB" id="A0AAD5C189"/>